<proteinExistence type="predicted"/>
<sequence>MKLIIATILINLVQQSFGHGYLQSPAARNSMWRFGFKTPANYNDNELFCGGATVMNMNNGGRCGVCGDPWHVKDQPHMDGGRYGSRIITKTYTKGQIVDLEILLTTSHMGYFEIRIGDFSSTRTSGDSIGKLNGELLQLVTGGTQFRVTERGRFLYKYQVRLPSNLTCERCVLQWWYRGGNNWGCEGGKCGMGLGPQEHFVNCADVKIV</sequence>
<dbReference type="Pfam" id="PF03067">
    <property type="entry name" value="LPMO_10"/>
    <property type="match status" value="1"/>
</dbReference>
<evidence type="ECO:0000256" key="1">
    <source>
        <dbReference type="SAM" id="SignalP"/>
    </source>
</evidence>
<accession>A0ABM4CSZ0</accession>
<feature type="chain" id="PRO_5045042029" evidence="1">
    <location>
        <begin position="19"/>
        <end position="209"/>
    </location>
</feature>
<gene>
    <name evidence="4" type="primary">LOC100198884</name>
</gene>
<feature type="signal peptide" evidence="1">
    <location>
        <begin position="1"/>
        <end position="18"/>
    </location>
</feature>
<keyword evidence="1" id="KW-0732">Signal</keyword>
<evidence type="ECO:0000259" key="2">
    <source>
        <dbReference type="Pfam" id="PF03067"/>
    </source>
</evidence>
<organism evidence="3 4">
    <name type="scientific">Hydra vulgaris</name>
    <name type="common">Hydra</name>
    <name type="synonym">Hydra attenuata</name>
    <dbReference type="NCBI Taxonomy" id="6087"/>
    <lineage>
        <taxon>Eukaryota</taxon>
        <taxon>Metazoa</taxon>
        <taxon>Cnidaria</taxon>
        <taxon>Hydrozoa</taxon>
        <taxon>Hydroidolina</taxon>
        <taxon>Anthoathecata</taxon>
        <taxon>Aplanulata</taxon>
        <taxon>Hydridae</taxon>
        <taxon>Hydra</taxon>
    </lineage>
</organism>
<dbReference type="InterPro" id="IPR004302">
    <property type="entry name" value="Cellulose/chitin-bd_N"/>
</dbReference>
<name>A0ABM4CSZ0_HYDVU</name>
<dbReference type="PANTHER" id="PTHR21113:SF4">
    <property type="entry name" value="CHITIN-BINDING TYPE-4 DOMAIN-CONTAINING PROTEIN"/>
    <property type="match status" value="1"/>
</dbReference>
<dbReference type="PANTHER" id="PTHR21113">
    <property type="entry name" value="AGAP001705-PA"/>
    <property type="match status" value="1"/>
</dbReference>
<dbReference type="GeneID" id="100198884"/>
<protein>
    <submittedName>
        <fullName evidence="4">Uncharacterized protein LOC100198884</fullName>
    </submittedName>
</protein>
<evidence type="ECO:0000313" key="3">
    <source>
        <dbReference type="Proteomes" id="UP001652625"/>
    </source>
</evidence>
<feature type="domain" description="Chitin-binding type-4" evidence="2">
    <location>
        <begin position="19"/>
        <end position="206"/>
    </location>
</feature>
<keyword evidence="3" id="KW-1185">Reference proteome</keyword>
<dbReference type="RefSeq" id="XP_065665041.1">
    <property type="nucleotide sequence ID" value="XM_065808969.1"/>
</dbReference>
<evidence type="ECO:0000313" key="4">
    <source>
        <dbReference type="RefSeq" id="XP_065665041.1"/>
    </source>
</evidence>
<reference evidence="4" key="1">
    <citation type="submission" date="2025-08" db="UniProtKB">
        <authorList>
            <consortium name="RefSeq"/>
        </authorList>
    </citation>
    <scope>IDENTIFICATION</scope>
</reference>
<dbReference type="Proteomes" id="UP001652625">
    <property type="component" value="Chromosome 11"/>
</dbReference>